<evidence type="ECO:0000313" key="3">
    <source>
        <dbReference type="EMBL" id="KAK7105329.1"/>
    </source>
</evidence>
<keyword evidence="2" id="KW-0812">Transmembrane</keyword>
<proteinExistence type="predicted"/>
<keyword evidence="4" id="KW-1185">Reference proteome</keyword>
<sequence length="262" mass="29077">MRCLFTSKNGKCISDDKTSCLCPEENRPQLYRYVLQGDPSVSGTYTWTFPSQPCERSLNIRFIKLPNTSTGSLQSTASITVVPKSIGQGKATALVAVGVFLVTIGIVVITLTVFCGVSRICPGRRQHLSIPQNIPLQELHQEREQPLPQPQRVLPEIPGQYQVPPRIPSALSQSRPLACGRNLRRHRSQESNHYEIINEDEDRNAEGVRSSVSAPDVRVTALPADYLHPIPSAQEAAEARARDPVCENCCRSEHSRARSSRR</sequence>
<feature type="region of interest" description="Disordered" evidence="1">
    <location>
        <begin position="183"/>
        <end position="213"/>
    </location>
</feature>
<dbReference type="AlphaFoldDB" id="A0AAN9BHJ1"/>
<comment type="caution">
    <text evidence="3">The sequence shown here is derived from an EMBL/GenBank/DDBJ whole genome shotgun (WGS) entry which is preliminary data.</text>
</comment>
<keyword evidence="2" id="KW-1133">Transmembrane helix</keyword>
<evidence type="ECO:0000313" key="4">
    <source>
        <dbReference type="Proteomes" id="UP001374579"/>
    </source>
</evidence>
<reference evidence="3 4" key="1">
    <citation type="submission" date="2024-02" db="EMBL/GenBank/DDBJ databases">
        <title>Chromosome-scale genome assembly of the rough periwinkle Littorina saxatilis.</title>
        <authorList>
            <person name="De Jode A."/>
            <person name="Faria R."/>
            <person name="Formenti G."/>
            <person name="Sims Y."/>
            <person name="Smith T.P."/>
            <person name="Tracey A."/>
            <person name="Wood J.M.D."/>
            <person name="Zagrodzka Z.B."/>
            <person name="Johannesson K."/>
            <person name="Butlin R.K."/>
            <person name="Leder E.H."/>
        </authorList>
    </citation>
    <scope>NUCLEOTIDE SEQUENCE [LARGE SCALE GENOMIC DNA]</scope>
    <source>
        <strain evidence="3">Snail1</strain>
        <tissue evidence="3">Muscle</tissue>
    </source>
</reference>
<dbReference type="EMBL" id="JBAMIC010000007">
    <property type="protein sequence ID" value="KAK7105329.1"/>
    <property type="molecule type" value="Genomic_DNA"/>
</dbReference>
<keyword evidence="2" id="KW-0472">Membrane</keyword>
<protein>
    <submittedName>
        <fullName evidence="3">Uncharacterized protein</fullName>
    </submittedName>
</protein>
<evidence type="ECO:0000256" key="1">
    <source>
        <dbReference type="SAM" id="MobiDB-lite"/>
    </source>
</evidence>
<accession>A0AAN9BHJ1</accession>
<feature type="transmembrane region" description="Helical" evidence="2">
    <location>
        <begin position="93"/>
        <end position="114"/>
    </location>
</feature>
<gene>
    <name evidence="3" type="ORF">V1264_016727</name>
</gene>
<dbReference type="Proteomes" id="UP001374579">
    <property type="component" value="Unassembled WGS sequence"/>
</dbReference>
<evidence type="ECO:0000256" key="2">
    <source>
        <dbReference type="SAM" id="Phobius"/>
    </source>
</evidence>
<organism evidence="3 4">
    <name type="scientific">Littorina saxatilis</name>
    <dbReference type="NCBI Taxonomy" id="31220"/>
    <lineage>
        <taxon>Eukaryota</taxon>
        <taxon>Metazoa</taxon>
        <taxon>Spiralia</taxon>
        <taxon>Lophotrochozoa</taxon>
        <taxon>Mollusca</taxon>
        <taxon>Gastropoda</taxon>
        <taxon>Caenogastropoda</taxon>
        <taxon>Littorinimorpha</taxon>
        <taxon>Littorinoidea</taxon>
        <taxon>Littorinidae</taxon>
        <taxon>Littorina</taxon>
    </lineage>
</organism>
<name>A0AAN9BHJ1_9CAEN</name>